<sequence length="696" mass="81770">IPEVPKDNKDNNPVMNYEKFPEFSKVKKNTVLRGCAKLALTFDSKFDQLVDTLSAKKLSFEEIVSALEQSMAPLYTAYHQAEILTQTNFKDFPRPNYDRIDSQIQRSLNEIHFQEEFYNALVRIKKKDYDKLSDYHKRLLDIYIYEAKMIGMHKLDNKKKDYTYIMECYQKIERNQEEFQRKVMTHKSLFFLDLGGQADWKYLKELPAEIIQEIARDKSAVDRGPWRVTLKKPIVEAFLEICPNRTHRFKVWNGWHIIGTHFSTDIRLHTFEIPGQITEARRDIAQKVGFEHFTDLCMERRMAGNLKTVLTMLDRYREHFLPMAKKEVADLQQFAASMGLKEPIKQWDIPYYRRLHCDKLYSMQKVDRMQYFTYDVVLRSLFSLCEKMFGIKFEQVDPSTVDVWHQDVTAYNLLNEDGSYVARLYIDPFARPTKRIVDTTYICRERCDLLAMSPISVITLNVLKTERQGVPNLMSFREVLALFSEMGNSLQQLLTEVPLVELAGQRNIERDAIYVVSNVMKMMALQPHVIRDISTHHLTGEPLSDIQIDKLLKCQAYMKGLDMCTELYKSAFDIENHLAHDNYWKDIQIDLYKLFMPIELHPEDWVWCSDPTLWMSEAYVAAYYMNIWSEMLAANIMEEFTDAGFQNEKQLTKVGRRFRSTYLAQGGGVSAKSVFQQFTGRNPSLESLVKRYPMEE</sequence>
<gene>
    <name evidence="9" type="ORF">DPMN_025222</name>
</gene>
<comment type="similarity">
    <text evidence="1 7">Belongs to the peptidase M3 family.</text>
</comment>
<protein>
    <recommendedName>
        <fullName evidence="8">Peptidase M3A/M3B catalytic domain-containing protein</fullName>
    </recommendedName>
</protein>
<accession>A0A9D4LSW9</accession>
<dbReference type="Pfam" id="PF01432">
    <property type="entry name" value="Peptidase_M3"/>
    <property type="match status" value="1"/>
</dbReference>
<evidence type="ECO:0000259" key="8">
    <source>
        <dbReference type="Pfam" id="PF01432"/>
    </source>
</evidence>
<dbReference type="InterPro" id="IPR001567">
    <property type="entry name" value="Pept_M3A_M3B_dom"/>
</dbReference>
<keyword evidence="3 7" id="KW-0479">Metal-binding</keyword>
<evidence type="ECO:0000313" key="9">
    <source>
        <dbReference type="EMBL" id="KAH3862256.1"/>
    </source>
</evidence>
<dbReference type="GO" id="GO:0046872">
    <property type="term" value="F:metal ion binding"/>
    <property type="evidence" value="ECO:0007669"/>
    <property type="project" value="UniProtKB-UniRule"/>
</dbReference>
<evidence type="ECO:0000256" key="4">
    <source>
        <dbReference type="ARBA" id="ARBA00022801"/>
    </source>
</evidence>
<dbReference type="Proteomes" id="UP000828390">
    <property type="component" value="Unassembled WGS sequence"/>
</dbReference>
<dbReference type="GO" id="GO:0006508">
    <property type="term" value="P:proteolysis"/>
    <property type="evidence" value="ECO:0007669"/>
    <property type="project" value="UniProtKB-KW"/>
</dbReference>
<evidence type="ECO:0000256" key="3">
    <source>
        <dbReference type="ARBA" id="ARBA00022723"/>
    </source>
</evidence>
<dbReference type="InterPro" id="IPR024079">
    <property type="entry name" value="MetalloPept_cat_dom_sf"/>
</dbReference>
<keyword evidence="5 7" id="KW-0862">Zinc</keyword>
<organism evidence="9 10">
    <name type="scientific">Dreissena polymorpha</name>
    <name type="common">Zebra mussel</name>
    <name type="synonym">Mytilus polymorpha</name>
    <dbReference type="NCBI Taxonomy" id="45954"/>
    <lineage>
        <taxon>Eukaryota</taxon>
        <taxon>Metazoa</taxon>
        <taxon>Spiralia</taxon>
        <taxon>Lophotrochozoa</taxon>
        <taxon>Mollusca</taxon>
        <taxon>Bivalvia</taxon>
        <taxon>Autobranchia</taxon>
        <taxon>Heteroconchia</taxon>
        <taxon>Euheterodonta</taxon>
        <taxon>Imparidentia</taxon>
        <taxon>Neoheterodontei</taxon>
        <taxon>Myida</taxon>
        <taxon>Dreissenoidea</taxon>
        <taxon>Dreissenidae</taxon>
        <taxon>Dreissena</taxon>
    </lineage>
</organism>
<dbReference type="AlphaFoldDB" id="A0A9D4LSW9"/>
<keyword evidence="10" id="KW-1185">Reference proteome</keyword>
<evidence type="ECO:0000313" key="10">
    <source>
        <dbReference type="Proteomes" id="UP000828390"/>
    </source>
</evidence>
<keyword evidence="6 7" id="KW-0482">Metalloprotease</keyword>
<dbReference type="Gene3D" id="1.10.1370.10">
    <property type="entry name" value="Neurolysin, domain 3"/>
    <property type="match status" value="1"/>
</dbReference>
<dbReference type="Gene3D" id="1.10.1370.40">
    <property type="match status" value="1"/>
</dbReference>
<feature type="domain" description="Peptidase M3A/M3B catalytic" evidence="8">
    <location>
        <begin position="240"/>
        <end position="691"/>
    </location>
</feature>
<evidence type="ECO:0000256" key="1">
    <source>
        <dbReference type="ARBA" id="ARBA00006040"/>
    </source>
</evidence>
<name>A0A9D4LSW9_DREPO</name>
<dbReference type="InterPro" id="IPR045090">
    <property type="entry name" value="Pept_M3A_M3B"/>
</dbReference>
<reference evidence="9" key="1">
    <citation type="journal article" date="2019" name="bioRxiv">
        <title>The Genome of the Zebra Mussel, Dreissena polymorpha: A Resource for Invasive Species Research.</title>
        <authorList>
            <person name="McCartney M.A."/>
            <person name="Auch B."/>
            <person name="Kono T."/>
            <person name="Mallez S."/>
            <person name="Zhang Y."/>
            <person name="Obille A."/>
            <person name="Becker A."/>
            <person name="Abrahante J.E."/>
            <person name="Garbe J."/>
            <person name="Badalamenti J.P."/>
            <person name="Herman A."/>
            <person name="Mangelson H."/>
            <person name="Liachko I."/>
            <person name="Sullivan S."/>
            <person name="Sone E.D."/>
            <person name="Koren S."/>
            <person name="Silverstein K.A.T."/>
            <person name="Beckman K.B."/>
            <person name="Gohl D.M."/>
        </authorList>
    </citation>
    <scope>NUCLEOTIDE SEQUENCE</scope>
    <source>
        <strain evidence="9">Duluth1</strain>
        <tissue evidence="9">Whole animal</tissue>
    </source>
</reference>
<keyword evidence="4 7" id="KW-0378">Hydrolase</keyword>
<dbReference type="SUPFAM" id="SSF55486">
    <property type="entry name" value="Metalloproteases ('zincins'), catalytic domain"/>
    <property type="match status" value="1"/>
</dbReference>
<keyword evidence="2 7" id="KW-0645">Protease</keyword>
<dbReference type="EMBL" id="JAIWYP010000002">
    <property type="protein sequence ID" value="KAH3862256.1"/>
    <property type="molecule type" value="Genomic_DNA"/>
</dbReference>
<comment type="cofactor">
    <cofactor evidence="7">
        <name>Zn(2+)</name>
        <dbReference type="ChEBI" id="CHEBI:29105"/>
    </cofactor>
    <text evidence="7">Binds 1 zinc ion.</text>
</comment>
<evidence type="ECO:0000256" key="6">
    <source>
        <dbReference type="ARBA" id="ARBA00023049"/>
    </source>
</evidence>
<dbReference type="Gene3D" id="3.40.390.10">
    <property type="entry name" value="Collagenase (Catalytic Domain)"/>
    <property type="match status" value="1"/>
</dbReference>
<evidence type="ECO:0000256" key="7">
    <source>
        <dbReference type="RuleBase" id="RU003435"/>
    </source>
</evidence>
<dbReference type="PANTHER" id="PTHR11804:SF83">
    <property type="entry name" value="LD37516P"/>
    <property type="match status" value="1"/>
</dbReference>
<proteinExistence type="inferred from homology"/>
<dbReference type="PANTHER" id="PTHR11804">
    <property type="entry name" value="PROTEASE M3 THIMET OLIGOPEPTIDASE-RELATED"/>
    <property type="match status" value="1"/>
</dbReference>
<dbReference type="InterPro" id="IPR024077">
    <property type="entry name" value="Neurolysin/TOP_dom2"/>
</dbReference>
<comment type="caution">
    <text evidence="9">The sequence shown here is derived from an EMBL/GenBank/DDBJ whole genome shotgun (WGS) entry which is preliminary data.</text>
</comment>
<feature type="non-terminal residue" evidence="9">
    <location>
        <position position="1"/>
    </location>
</feature>
<evidence type="ECO:0000256" key="2">
    <source>
        <dbReference type="ARBA" id="ARBA00022670"/>
    </source>
</evidence>
<evidence type="ECO:0000256" key="5">
    <source>
        <dbReference type="ARBA" id="ARBA00022833"/>
    </source>
</evidence>
<reference evidence="9" key="2">
    <citation type="submission" date="2020-11" db="EMBL/GenBank/DDBJ databases">
        <authorList>
            <person name="McCartney M.A."/>
            <person name="Auch B."/>
            <person name="Kono T."/>
            <person name="Mallez S."/>
            <person name="Becker A."/>
            <person name="Gohl D.M."/>
            <person name="Silverstein K.A.T."/>
            <person name="Koren S."/>
            <person name="Bechman K.B."/>
            <person name="Herman A."/>
            <person name="Abrahante J.E."/>
            <person name="Garbe J."/>
        </authorList>
    </citation>
    <scope>NUCLEOTIDE SEQUENCE</scope>
    <source>
        <strain evidence="9">Duluth1</strain>
        <tissue evidence="9">Whole animal</tissue>
    </source>
</reference>
<dbReference type="GO" id="GO:0004222">
    <property type="term" value="F:metalloendopeptidase activity"/>
    <property type="evidence" value="ECO:0007669"/>
    <property type="project" value="InterPro"/>
</dbReference>